<dbReference type="AlphaFoldDB" id="A0A6A0AS69"/>
<evidence type="ECO:0000313" key="1">
    <source>
        <dbReference type="EMBL" id="GFH35760.1"/>
    </source>
</evidence>
<dbReference type="SUPFAM" id="SSF55729">
    <property type="entry name" value="Acyl-CoA N-acyltransferases (Nat)"/>
    <property type="match status" value="1"/>
</dbReference>
<protein>
    <submittedName>
        <fullName evidence="1">GNAT family N-acetyltransferase</fullName>
    </submittedName>
</protein>
<organism evidence="1 2">
    <name type="scientific">Streptomyces pacificus</name>
    <dbReference type="NCBI Taxonomy" id="2705029"/>
    <lineage>
        <taxon>Bacteria</taxon>
        <taxon>Bacillati</taxon>
        <taxon>Actinomycetota</taxon>
        <taxon>Actinomycetes</taxon>
        <taxon>Kitasatosporales</taxon>
        <taxon>Streptomycetaceae</taxon>
        <taxon>Streptomyces</taxon>
    </lineage>
</organism>
<reference evidence="1 2" key="1">
    <citation type="submission" date="2020-02" db="EMBL/GenBank/DDBJ databases">
        <title>Whole Genome Shotgun Sequence of Streptomyces sp. strain CWH03.</title>
        <authorList>
            <person name="Dohra H."/>
            <person name="Kodani S."/>
            <person name="Yamamura H."/>
        </authorList>
    </citation>
    <scope>NUCLEOTIDE SEQUENCE [LARGE SCALE GENOMIC DNA]</scope>
    <source>
        <strain evidence="1 2">CWH03</strain>
    </source>
</reference>
<dbReference type="InterPro" id="IPR007434">
    <property type="entry name" value="FemAB-like"/>
</dbReference>
<dbReference type="GO" id="GO:0016740">
    <property type="term" value="F:transferase activity"/>
    <property type="evidence" value="ECO:0007669"/>
    <property type="project" value="UniProtKB-KW"/>
</dbReference>
<evidence type="ECO:0000313" key="2">
    <source>
        <dbReference type="Proteomes" id="UP000484988"/>
    </source>
</evidence>
<dbReference type="Pfam" id="PF04339">
    <property type="entry name" value="FemAB_like"/>
    <property type="match status" value="1"/>
</dbReference>
<gene>
    <name evidence="1" type="ORF">SCWH03_19820</name>
</gene>
<keyword evidence="1" id="KW-0808">Transferase</keyword>
<dbReference type="Proteomes" id="UP000484988">
    <property type="component" value="Unassembled WGS sequence"/>
</dbReference>
<proteinExistence type="predicted"/>
<accession>A0A6A0AS69</accession>
<keyword evidence="2" id="KW-1185">Reference proteome</keyword>
<dbReference type="EMBL" id="BLLG01000004">
    <property type="protein sequence ID" value="GFH35760.1"/>
    <property type="molecule type" value="Genomic_DNA"/>
</dbReference>
<comment type="caution">
    <text evidence="1">The sequence shown here is derived from an EMBL/GenBank/DDBJ whole genome shotgun (WGS) entry which is preliminary data.</text>
</comment>
<name>A0A6A0AS69_9ACTN</name>
<sequence length="404" mass="44872">MADARTAHDWHVSVCDDLRSVGEAEWDALLGPGDFYSSHKWLRVAEVHDTFRARYVVVRGKDGRLLAGLPFYTTDEAPPDKPYDPYLALEIESLRPDVPRDGLYPAVLLGGRAGYTTRIPVAPDLDEATRADAVRCLVDACREAVPDTVRSFSLLYADASTAGALSSAAAPATTPQLAAGDTVLPVTWDNFDGYLDMLSSSRRRAARKDLAAFEASGLAVENGSLSRDHSRMATLLANLNRRYGANSSERRLRAHIGRQAEVFGDEPLCLTISQDSKITGFSLLYPWKDELYFRIVGFDYERIPEEAGAYFTLAFYEPIRHAIRNGVKAIRFSLETSDAKVRRGAILEPRFSMMSFPDGLVRSVDARRRNSEQLTELERRFGGVLGALPPAYWERTSWQDAGLL</sequence>
<dbReference type="InterPro" id="IPR016181">
    <property type="entry name" value="Acyl_CoA_acyltransferase"/>
</dbReference>